<dbReference type="EMBL" id="CAXAMN010008668">
    <property type="protein sequence ID" value="CAK9026080.1"/>
    <property type="molecule type" value="Genomic_DNA"/>
</dbReference>
<dbReference type="Proteomes" id="UP001642484">
    <property type="component" value="Unassembled WGS sequence"/>
</dbReference>
<feature type="compositionally biased region" description="Basic and acidic residues" evidence="3">
    <location>
        <begin position="321"/>
        <end position="354"/>
    </location>
</feature>
<evidence type="ECO:0000256" key="3">
    <source>
        <dbReference type="SAM" id="MobiDB-lite"/>
    </source>
</evidence>
<keyword evidence="1" id="KW-0677">Repeat</keyword>
<gene>
    <name evidence="5" type="ORF">CCMP2556_LOCUS16223</name>
</gene>
<dbReference type="InterPro" id="IPR004087">
    <property type="entry name" value="KH_dom"/>
</dbReference>
<dbReference type="CDD" id="cd00105">
    <property type="entry name" value="KH-I"/>
    <property type="match status" value="2"/>
</dbReference>
<keyword evidence="2" id="KW-0694">RNA-binding</keyword>
<dbReference type="SUPFAM" id="SSF54791">
    <property type="entry name" value="Eukaryotic type KH-domain (KH-domain type I)"/>
    <property type="match status" value="3"/>
</dbReference>
<feature type="region of interest" description="Disordered" evidence="3">
    <location>
        <begin position="311"/>
        <end position="359"/>
    </location>
</feature>
<evidence type="ECO:0000259" key="4">
    <source>
        <dbReference type="SMART" id="SM00322"/>
    </source>
</evidence>
<dbReference type="PROSITE" id="PS50084">
    <property type="entry name" value="KH_TYPE_1"/>
    <property type="match status" value="2"/>
</dbReference>
<dbReference type="PANTHER" id="PTHR10288">
    <property type="entry name" value="KH DOMAIN CONTAINING RNA BINDING PROTEIN"/>
    <property type="match status" value="1"/>
</dbReference>
<reference evidence="5 6" key="1">
    <citation type="submission" date="2024-02" db="EMBL/GenBank/DDBJ databases">
        <authorList>
            <person name="Chen Y."/>
            <person name="Shah S."/>
            <person name="Dougan E. K."/>
            <person name="Thang M."/>
            <person name="Chan C."/>
        </authorList>
    </citation>
    <scope>NUCLEOTIDE SEQUENCE [LARGE SCALE GENOMIC DNA]</scope>
</reference>
<evidence type="ECO:0000313" key="5">
    <source>
        <dbReference type="EMBL" id="CAK9026080.1"/>
    </source>
</evidence>
<comment type="caution">
    <text evidence="5">The sequence shown here is derived from an EMBL/GenBank/DDBJ whole genome shotgun (WGS) entry which is preliminary data.</text>
</comment>
<protein>
    <recommendedName>
        <fullName evidence="4">K Homology domain-containing protein</fullName>
    </recommendedName>
</protein>
<name>A0ABP0KGZ6_9DINO</name>
<organism evidence="5 6">
    <name type="scientific">Durusdinium trenchii</name>
    <dbReference type="NCBI Taxonomy" id="1381693"/>
    <lineage>
        <taxon>Eukaryota</taxon>
        <taxon>Sar</taxon>
        <taxon>Alveolata</taxon>
        <taxon>Dinophyceae</taxon>
        <taxon>Suessiales</taxon>
        <taxon>Symbiodiniaceae</taxon>
        <taxon>Durusdinium</taxon>
    </lineage>
</organism>
<feature type="domain" description="K Homology" evidence="4">
    <location>
        <begin position="3"/>
        <end position="79"/>
    </location>
</feature>
<dbReference type="InterPro" id="IPR036612">
    <property type="entry name" value="KH_dom_type_1_sf"/>
</dbReference>
<feature type="domain" description="K Homology" evidence="4">
    <location>
        <begin position="234"/>
        <end position="303"/>
    </location>
</feature>
<feature type="domain" description="K Homology" evidence="4">
    <location>
        <begin position="102"/>
        <end position="171"/>
    </location>
</feature>
<evidence type="ECO:0000313" key="6">
    <source>
        <dbReference type="Proteomes" id="UP001642484"/>
    </source>
</evidence>
<dbReference type="Gene3D" id="3.30.1370.10">
    <property type="entry name" value="K Homology domain, type 1"/>
    <property type="match status" value="3"/>
</dbReference>
<proteinExistence type="predicted"/>
<dbReference type="SMART" id="SM00322">
    <property type="entry name" value="KH"/>
    <property type="match status" value="3"/>
</dbReference>
<evidence type="ECO:0000256" key="2">
    <source>
        <dbReference type="PROSITE-ProRule" id="PRU00117"/>
    </source>
</evidence>
<accession>A0ABP0KGZ6</accession>
<dbReference type="InterPro" id="IPR004088">
    <property type="entry name" value="KH_dom_type_1"/>
</dbReference>
<evidence type="ECO:0000256" key="1">
    <source>
        <dbReference type="ARBA" id="ARBA00022737"/>
    </source>
</evidence>
<sequence>MAPRHAFKVLCPEPLASSILGSKGSTKDRIQDECHCRLVMSNRDDFYPHTRLRLVVIHADEQEGYRLWRILELLVQCADAERTSPGRTAISGEPDFLGKEQDELVVRLAVPVRVGSAIIGPKGAHVQQLNEECSAKVVIDNEHRAGHQACRVAAPYDGVRMVLSRISDRMAEELEARPQDFEVWANLRSFEGIEDGHGKGRGRSRSPHRGLRMSAPGMEALHMALDQLGKAVDLEYEVTCELPPEKVSAMIGPGGQIVRNVRQSTSTSIHFSEVSGAREQTMHIKGPLLGVYRAHVMMMRRYHEHEAELQFPPKGASRPGVKGESKGGYEKGYDRSYGKGHDGKGYGKGYEKGKGGGCDGKGFDRGYDQSREKGRFDVKGKDKGRDGCWIWPLPTWIWCPRIARIQGAAGGHAGKSRAAAERGEGQARPLRSEVRALLRRASGKERSGEAVSANGHVEVMEAYPWAFQVHVLGRVLETAKKPLSSAPTDEDAHVVNFWPMPYFIVASFLDANSLAAADAACQAFRTGVCGEMSVSLCVLQIEMMEFQGLELEEEGTFQGDDGAPSGWSLPPLFRSNVGVQPGLPKETALLILPAWREWLGIGAVASPASEGRCPHAQRPSFRPPFAGPEISSVEQADEIAYCRCADVLSRRLDVGIYVEVEVFTNPDNVSLAVVDFEVTFSPDTGAVIRERKVREAPRKVEGAYIQPLATITAGQGFEGVYLGAGNLAFFRRDFGLTPCLAFRNEGLVRNEEEGDHFVTGGYFVRMVCVGNAPPETESWWMLVAWALQKLDSTTLRLDSCILSSALGA</sequence>
<dbReference type="Pfam" id="PF00013">
    <property type="entry name" value="KH_1"/>
    <property type="match status" value="3"/>
</dbReference>
<keyword evidence="6" id="KW-1185">Reference proteome</keyword>